<dbReference type="Pfam" id="PF25973">
    <property type="entry name" value="BSH_CzcB"/>
    <property type="match status" value="1"/>
</dbReference>
<evidence type="ECO:0000256" key="2">
    <source>
        <dbReference type="SAM" id="Coils"/>
    </source>
</evidence>
<dbReference type="Gene3D" id="1.10.287.470">
    <property type="entry name" value="Helix hairpin bin"/>
    <property type="match status" value="1"/>
</dbReference>
<dbReference type="GO" id="GO:0015562">
    <property type="term" value="F:efflux transmembrane transporter activity"/>
    <property type="evidence" value="ECO:0007669"/>
    <property type="project" value="TreeGrafter"/>
</dbReference>
<comment type="caution">
    <text evidence="8">The sequence shown here is derived from an EMBL/GenBank/DDBJ whole genome shotgun (WGS) entry which is preliminary data.</text>
</comment>
<feature type="coiled-coil region" evidence="2">
    <location>
        <begin position="111"/>
        <end position="169"/>
    </location>
</feature>
<organism evidence="8 9">
    <name type="scientific">Eiseniibacteriota bacterium</name>
    <dbReference type="NCBI Taxonomy" id="2212470"/>
    <lineage>
        <taxon>Bacteria</taxon>
        <taxon>Candidatus Eiseniibacteriota</taxon>
    </lineage>
</organism>
<feature type="compositionally biased region" description="Gly residues" evidence="3">
    <location>
        <begin position="362"/>
        <end position="386"/>
    </location>
</feature>
<dbReference type="Gene3D" id="2.40.50.100">
    <property type="match status" value="1"/>
</dbReference>
<evidence type="ECO:0000256" key="3">
    <source>
        <dbReference type="SAM" id="MobiDB-lite"/>
    </source>
</evidence>
<reference evidence="8" key="2">
    <citation type="journal article" date="2021" name="Microbiome">
        <title>Successional dynamics and alternative stable states in a saline activated sludge microbial community over 9 years.</title>
        <authorList>
            <person name="Wang Y."/>
            <person name="Ye J."/>
            <person name="Ju F."/>
            <person name="Liu L."/>
            <person name="Boyd J.A."/>
            <person name="Deng Y."/>
            <person name="Parks D.H."/>
            <person name="Jiang X."/>
            <person name="Yin X."/>
            <person name="Woodcroft B.J."/>
            <person name="Tyson G.W."/>
            <person name="Hugenholtz P."/>
            <person name="Polz M.F."/>
            <person name="Zhang T."/>
        </authorList>
    </citation>
    <scope>NUCLEOTIDE SEQUENCE</scope>
    <source>
        <strain evidence="8">HKST-UBA02</strain>
    </source>
</reference>
<dbReference type="InterPro" id="IPR058647">
    <property type="entry name" value="BSH_CzcB-like"/>
</dbReference>
<feature type="chain" id="PRO_5037752598" evidence="4">
    <location>
        <begin position="22"/>
        <end position="397"/>
    </location>
</feature>
<comment type="similarity">
    <text evidence="1">Belongs to the membrane fusion protein (MFP) (TC 8.A.1) family.</text>
</comment>
<dbReference type="InterPro" id="IPR058792">
    <property type="entry name" value="Beta-barrel_RND_2"/>
</dbReference>
<dbReference type="Proteomes" id="UP000739538">
    <property type="component" value="Unassembled WGS sequence"/>
</dbReference>
<gene>
    <name evidence="8" type="ORF">KDA27_18050</name>
</gene>
<evidence type="ECO:0000259" key="6">
    <source>
        <dbReference type="Pfam" id="PF25973"/>
    </source>
</evidence>
<feature type="domain" description="CzcB-like barrel-sandwich hybrid" evidence="6">
    <location>
        <begin position="72"/>
        <end position="196"/>
    </location>
</feature>
<dbReference type="PANTHER" id="PTHR30469">
    <property type="entry name" value="MULTIDRUG RESISTANCE PROTEIN MDTA"/>
    <property type="match status" value="1"/>
</dbReference>
<feature type="region of interest" description="Disordered" evidence="3">
    <location>
        <begin position="349"/>
        <end position="397"/>
    </location>
</feature>
<reference evidence="8" key="1">
    <citation type="submission" date="2020-04" db="EMBL/GenBank/DDBJ databases">
        <authorList>
            <person name="Zhang T."/>
        </authorList>
    </citation>
    <scope>NUCLEOTIDE SEQUENCE</scope>
    <source>
        <strain evidence="8">HKST-UBA02</strain>
    </source>
</reference>
<keyword evidence="2" id="KW-0175">Coiled coil</keyword>
<protein>
    <submittedName>
        <fullName evidence="8">Efflux RND transporter periplasmic adaptor subunit</fullName>
    </submittedName>
</protein>
<dbReference type="EMBL" id="JAGQHS010000114">
    <property type="protein sequence ID" value="MCA9757709.1"/>
    <property type="molecule type" value="Genomic_DNA"/>
</dbReference>
<evidence type="ECO:0000256" key="1">
    <source>
        <dbReference type="ARBA" id="ARBA00009477"/>
    </source>
</evidence>
<dbReference type="FunFam" id="2.40.30.170:FF:000010">
    <property type="entry name" value="Efflux RND transporter periplasmic adaptor subunit"/>
    <property type="match status" value="1"/>
</dbReference>
<feature type="signal peptide" evidence="4">
    <location>
        <begin position="1"/>
        <end position="21"/>
    </location>
</feature>
<dbReference type="Gene3D" id="2.40.30.170">
    <property type="match status" value="1"/>
</dbReference>
<proteinExistence type="inferred from homology"/>
<feature type="domain" description="CusB-like beta-barrel" evidence="5">
    <location>
        <begin position="206"/>
        <end position="274"/>
    </location>
</feature>
<accession>A0A956NII8</accession>
<dbReference type="Pfam" id="PF25954">
    <property type="entry name" value="Beta-barrel_RND_2"/>
    <property type="match status" value="1"/>
</dbReference>
<dbReference type="GO" id="GO:1990281">
    <property type="term" value="C:efflux pump complex"/>
    <property type="evidence" value="ECO:0007669"/>
    <property type="project" value="TreeGrafter"/>
</dbReference>
<evidence type="ECO:0000256" key="4">
    <source>
        <dbReference type="SAM" id="SignalP"/>
    </source>
</evidence>
<evidence type="ECO:0000313" key="9">
    <source>
        <dbReference type="Proteomes" id="UP000739538"/>
    </source>
</evidence>
<feature type="domain" description="YknX-like C-terminal permuted SH3-like" evidence="7">
    <location>
        <begin position="284"/>
        <end position="350"/>
    </location>
</feature>
<evidence type="ECO:0000259" key="5">
    <source>
        <dbReference type="Pfam" id="PF25954"/>
    </source>
</evidence>
<dbReference type="PROSITE" id="PS51257">
    <property type="entry name" value="PROKAR_LIPOPROTEIN"/>
    <property type="match status" value="1"/>
</dbReference>
<name>A0A956NII8_UNCEI</name>
<dbReference type="NCBIfam" id="TIGR01730">
    <property type="entry name" value="RND_mfp"/>
    <property type="match status" value="1"/>
</dbReference>
<evidence type="ECO:0000313" key="8">
    <source>
        <dbReference type="EMBL" id="MCA9757709.1"/>
    </source>
</evidence>
<dbReference type="SUPFAM" id="SSF111369">
    <property type="entry name" value="HlyD-like secretion proteins"/>
    <property type="match status" value="1"/>
</dbReference>
<dbReference type="Gene3D" id="2.40.420.20">
    <property type="match status" value="1"/>
</dbReference>
<dbReference type="InterPro" id="IPR006143">
    <property type="entry name" value="RND_pump_MFP"/>
</dbReference>
<sequence length="397" mass="40694">MMRSIRTSALVVTISISLALAAAGCSGGDKPAGGGGGGFSMPPTPVEVAAIERGELVDRFDAVGTFEAVESIHVVSEVSGIVRELPFQEGHPVARGAMLARLEDSELSASLARAEATLEQARNSFERVKKVVEQKAGAPQDLDDSRATLKVAEAEAALARARLDKTRIRAPFAGYVGARLVDRGAYLQPGQTITTLTQLDELEVTFGAPERYVPRLNLGASVTVSTPAYPDFSVEGEITVVDPVVDPETRTVNVKARVPNPGLRFRPGMSADVAAILDRKSDALLVPSAAVFAQGGATQVYVVGPDSTVQAAPVKLGTRLADAVEVLDGIEPGAKVVRAGHQKLYPGAKVMPIPARTPGAPGMTGGQGGQGGPAGGAPGGGPGDASGTGDDHAEGGK</sequence>
<dbReference type="AlphaFoldDB" id="A0A956NII8"/>
<dbReference type="Pfam" id="PF25989">
    <property type="entry name" value="YknX_C"/>
    <property type="match status" value="1"/>
</dbReference>
<dbReference type="InterPro" id="IPR058637">
    <property type="entry name" value="YknX-like_C"/>
</dbReference>
<keyword evidence="4" id="KW-0732">Signal</keyword>
<evidence type="ECO:0000259" key="7">
    <source>
        <dbReference type="Pfam" id="PF25989"/>
    </source>
</evidence>